<dbReference type="InterPro" id="IPR050237">
    <property type="entry name" value="ATP-dep_AMP-bd_enzyme"/>
</dbReference>
<evidence type="ECO:0000259" key="2">
    <source>
        <dbReference type="Pfam" id="PF00501"/>
    </source>
</evidence>
<dbReference type="PANTHER" id="PTHR43767:SF1">
    <property type="entry name" value="NONRIBOSOMAL PEPTIDE SYNTHASE PES1 (EUROFUNG)-RELATED"/>
    <property type="match status" value="1"/>
</dbReference>
<sequence length="566" mass="62397">MSGAATIGGSDRPASSSSHQPEEMPPIAPRLLTDLLDHAVERHGKWPAVDFMGRQWTYAEIGELARKAARGLQDLGVTKGTRVGLCLPNTPYYVVCYFAILRVGGVVVNFNPLYTEREMAHLVEDSGAEVMITSDLALSLPKVTPLVGTANLKRVVVCPFADALPGMKRRAFLLFKRKDIVEEPHDLRFVRFLDLIEREDDPDPVERDPDDLAVLQYTGGTTGVPKGAMLTHANLAANSAQMISHVGHMPDEQERTLGVLPLFHVFALTTVLNYSVDTAAEMILLPRFEMKSFLATARRTKPTQFFGVPTLYTALNHQDLNGEFDSVRVCISGGAPLPLEVRKAFEERTGVRVVEGYGLSEASPIIACNPLEGTVKDNSCGPPFPGTALEIRDPDEPTRLCQQGEKGEVCARGPQVMKGYWNRPEESARTFIYGALRTGDIGYLDEDGYLFLVDRIKDMILCGGYNVYPRIIEEAIYEHPMVAEAAVIGVPDEYRGQSPKAFVTLHEGDILSEEHLLDFLRERLSKIEMPSAIEFRDSLPKTMVGKLSKKELAAEEAARREAGQGA</sequence>
<dbReference type="EMBL" id="BMLK01000014">
    <property type="protein sequence ID" value="GGN54386.1"/>
    <property type="molecule type" value="Genomic_DNA"/>
</dbReference>
<keyword evidence="5" id="KW-1185">Reference proteome</keyword>
<gene>
    <name evidence="4" type="ORF">GCM10011349_30040</name>
</gene>
<dbReference type="InterPro" id="IPR000873">
    <property type="entry name" value="AMP-dep_synth/lig_dom"/>
</dbReference>
<dbReference type="Gene3D" id="3.40.50.12780">
    <property type="entry name" value="N-terminal domain of ligase-like"/>
    <property type="match status" value="1"/>
</dbReference>
<dbReference type="SUPFAM" id="SSF56801">
    <property type="entry name" value="Acetyl-CoA synthetase-like"/>
    <property type="match status" value="1"/>
</dbReference>
<dbReference type="InterPro" id="IPR045851">
    <property type="entry name" value="AMP-bd_C_sf"/>
</dbReference>
<dbReference type="CDD" id="cd05936">
    <property type="entry name" value="FC-FACS_FadD_like"/>
    <property type="match status" value="1"/>
</dbReference>
<feature type="region of interest" description="Disordered" evidence="1">
    <location>
        <begin position="1"/>
        <end position="24"/>
    </location>
</feature>
<feature type="domain" description="AMP-binding enzyme C-terminal" evidence="3">
    <location>
        <begin position="472"/>
        <end position="546"/>
    </location>
</feature>
<accession>A0ABQ2JUH2</accession>
<organism evidence="4 5">
    <name type="scientific">Novosphingobium indicum</name>
    <dbReference type="NCBI Taxonomy" id="462949"/>
    <lineage>
        <taxon>Bacteria</taxon>
        <taxon>Pseudomonadati</taxon>
        <taxon>Pseudomonadota</taxon>
        <taxon>Alphaproteobacteria</taxon>
        <taxon>Sphingomonadales</taxon>
        <taxon>Sphingomonadaceae</taxon>
        <taxon>Novosphingobium</taxon>
    </lineage>
</organism>
<name>A0ABQ2JUH2_9SPHN</name>
<reference evidence="5" key="1">
    <citation type="journal article" date="2019" name="Int. J. Syst. Evol. Microbiol.">
        <title>The Global Catalogue of Microorganisms (GCM) 10K type strain sequencing project: providing services to taxonomists for standard genome sequencing and annotation.</title>
        <authorList>
            <consortium name="The Broad Institute Genomics Platform"/>
            <consortium name="The Broad Institute Genome Sequencing Center for Infectious Disease"/>
            <person name="Wu L."/>
            <person name="Ma J."/>
        </authorList>
    </citation>
    <scope>NUCLEOTIDE SEQUENCE [LARGE SCALE GENOMIC DNA]</scope>
    <source>
        <strain evidence="5">CGMCC 1.6784</strain>
    </source>
</reference>
<dbReference type="InterPro" id="IPR025110">
    <property type="entry name" value="AMP-bd_C"/>
</dbReference>
<dbReference type="RefSeq" id="WP_188820839.1">
    <property type="nucleotide sequence ID" value="NZ_BMLK01000014.1"/>
</dbReference>
<dbReference type="InterPro" id="IPR020845">
    <property type="entry name" value="AMP-binding_CS"/>
</dbReference>
<keyword evidence="4" id="KW-0436">Ligase</keyword>
<dbReference type="PROSITE" id="PS00455">
    <property type="entry name" value="AMP_BINDING"/>
    <property type="match status" value="1"/>
</dbReference>
<dbReference type="PANTHER" id="PTHR43767">
    <property type="entry name" value="LONG-CHAIN-FATTY-ACID--COA LIGASE"/>
    <property type="match status" value="1"/>
</dbReference>
<comment type="caution">
    <text evidence="4">The sequence shown here is derived from an EMBL/GenBank/DDBJ whole genome shotgun (WGS) entry which is preliminary data.</text>
</comment>
<evidence type="ECO:0000259" key="3">
    <source>
        <dbReference type="Pfam" id="PF13193"/>
    </source>
</evidence>
<proteinExistence type="predicted"/>
<dbReference type="GO" id="GO:0016874">
    <property type="term" value="F:ligase activity"/>
    <property type="evidence" value="ECO:0007669"/>
    <property type="project" value="UniProtKB-KW"/>
</dbReference>
<evidence type="ECO:0000313" key="4">
    <source>
        <dbReference type="EMBL" id="GGN54386.1"/>
    </source>
</evidence>
<evidence type="ECO:0000313" key="5">
    <source>
        <dbReference type="Proteomes" id="UP000605099"/>
    </source>
</evidence>
<dbReference type="Gene3D" id="3.30.300.30">
    <property type="match status" value="1"/>
</dbReference>
<dbReference type="Pfam" id="PF13193">
    <property type="entry name" value="AMP-binding_C"/>
    <property type="match status" value="1"/>
</dbReference>
<dbReference type="InterPro" id="IPR042099">
    <property type="entry name" value="ANL_N_sf"/>
</dbReference>
<dbReference type="Proteomes" id="UP000605099">
    <property type="component" value="Unassembled WGS sequence"/>
</dbReference>
<feature type="domain" description="AMP-dependent synthetase/ligase" evidence="2">
    <location>
        <begin position="37"/>
        <end position="421"/>
    </location>
</feature>
<evidence type="ECO:0000256" key="1">
    <source>
        <dbReference type="SAM" id="MobiDB-lite"/>
    </source>
</evidence>
<protein>
    <submittedName>
        <fullName evidence="4">Dicarboxylate--CoA ligase PimA</fullName>
    </submittedName>
</protein>
<dbReference type="Pfam" id="PF00501">
    <property type="entry name" value="AMP-binding"/>
    <property type="match status" value="1"/>
</dbReference>